<dbReference type="EMBL" id="SSSN01000015">
    <property type="protein sequence ID" value="THG29109.1"/>
    <property type="molecule type" value="Genomic_DNA"/>
</dbReference>
<accession>A0A4S4FFX7</accession>
<evidence type="ECO:0000256" key="1">
    <source>
        <dbReference type="SAM" id="Phobius"/>
    </source>
</evidence>
<feature type="transmembrane region" description="Helical" evidence="1">
    <location>
        <begin position="47"/>
        <end position="77"/>
    </location>
</feature>
<evidence type="ECO:0000313" key="3">
    <source>
        <dbReference type="Proteomes" id="UP000307380"/>
    </source>
</evidence>
<evidence type="ECO:0000313" key="2">
    <source>
        <dbReference type="EMBL" id="THG29109.1"/>
    </source>
</evidence>
<gene>
    <name evidence="2" type="ORF">E6C70_15965</name>
</gene>
<sequence>MTIAFWFCAAITLISALVSLGYAIAGLRGADAGARTASEYAFSRSLALAIAAIVALFTTSVAFVAAVALAMVIVQLVDAVIGARIPDRVKTFGPAATALVNAAALVWMLAS</sequence>
<keyword evidence="1" id="KW-1133">Transmembrane helix</keyword>
<reference evidence="2 3" key="1">
    <citation type="submission" date="2019-04" db="EMBL/GenBank/DDBJ databases">
        <authorList>
            <person name="Jiang L."/>
        </authorList>
    </citation>
    <scope>NUCLEOTIDE SEQUENCE [LARGE SCALE GENOMIC DNA]</scope>
    <source>
        <strain evidence="2 3">YIM 131861</strain>
    </source>
</reference>
<dbReference type="AlphaFoldDB" id="A0A4S4FFX7"/>
<keyword evidence="1" id="KW-0812">Transmembrane</keyword>
<keyword evidence="1" id="KW-0472">Membrane</keyword>
<dbReference type="RefSeq" id="WP_136425498.1">
    <property type="nucleotide sequence ID" value="NZ_SSSN01000015.1"/>
</dbReference>
<feature type="transmembrane region" description="Helical" evidence="1">
    <location>
        <begin position="89"/>
        <end position="110"/>
    </location>
</feature>
<comment type="caution">
    <text evidence="2">The sequence shown here is derived from an EMBL/GenBank/DDBJ whole genome shotgun (WGS) entry which is preliminary data.</text>
</comment>
<organism evidence="2 3">
    <name type="scientific">Orlajensenia flava</name>
    <dbReference type="NCBI Taxonomy" id="2565934"/>
    <lineage>
        <taxon>Bacteria</taxon>
        <taxon>Bacillati</taxon>
        <taxon>Actinomycetota</taxon>
        <taxon>Actinomycetes</taxon>
        <taxon>Micrococcales</taxon>
        <taxon>Microbacteriaceae</taxon>
        <taxon>Orlajensenia</taxon>
    </lineage>
</organism>
<protein>
    <submittedName>
        <fullName evidence="2">Uncharacterized protein</fullName>
    </submittedName>
</protein>
<dbReference type="Proteomes" id="UP000307380">
    <property type="component" value="Unassembled WGS sequence"/>
</dbReference>
<name>A0A4S4FFX7_9MICO</name>
<keyword evidence="3" id="KW-1185">Reference proteome</keyword>
<proteinExistence type="predicted"/>